<gene>
    <name evidence="5" type="ORF">METZ01_LOCUS263033</name>
</gene>
<dbReference type="GO" id="GO:0002098">
    <property type="term" value="P:tRNA wobble uridine modification"/>
    <property type="evidence" value="ECO:0007669"/>
    <property type="project" value="TreeGrafter"/>
</dbReference>
<dbReference type="GO" id="GO:0050660">
    <property type="term" value="F:flavin adenine dinucleotide binding"/>
    <property type="evidence" value="ECO:0007669"/>
    <property type="project" value="InterPro"/>
</dbReference>
<keyword evidence="3" id="KW-0274">FAD</keyword>
<feature type="non-terminal residue" evidence="5">
    <location>
        <position position="254"/>
    </location>
</feature>
<dbReference type="AlphaFoldDB" id="A0A382JEU1"/>
<dbReference type="SUPFAM" id="SSF51905">
    <property type="entry name" value="FAD/NAD(P)-binding domain"/>
    <property type="match status" value="1"/>
</dbReference>
<comment type="cofactor">
    <cofactor evidence="1">
        <name>FAD</name>
        <dbReference type="ChEBI" id="CHEBI:57692"/>
    </cofactor>
</comment>
<name>A0A382JEU1_9ZZZZ</name>
<evidence type="ECO:0000256" key="2">
    <source>
        <dbReference type="ARBA" id="ARBA00022630"/>
    </source>
</evidence>
<dbReference type="InterPro" id="IPR036188">
    <property type="entry name" value="FAD/NAD-bd_sf"/>
</dbReference>
<dbReference type="PANTHER" id="PTHR11806">
    <property type="entry name" value="GLUCOSE INHIBITED DIVISION PROTEIN A"/>
    <property type="match status" value="1"/>
</dbReference>
<dbReference type="InterPro" id="IPR040131">
    <property type="entry name" value="MnmG_N"/>
</dbReference>
<protein>
    <recommendedName>
        <fullName evidence="4">MnmG N-terminal domain-containing protein</fullName>
    </recommendedName>
</protein>
<accession>A0A382JEU1</accession>
<proteinExistence type="predicted"/>
<reference evidence="5" key="1">
    <citation type="submission" date="2018-05" db="EMBL/GenBank/DDBJ databases">
        <authorList>
            <person name="Lanie J.A."/>
            <person name="Ng W.-L."/>
            <person name="Kazmierczak K.M."/>
            <person name="Andrzejewski T.M."/>
            <person name="Davidsen T.M."/>
            <person name="Wayne K.J."/>
            <person name="Tettelin H."/>
            <person name="Glass J.I."/>
            <person name="Rusch D."/>
            <person name="Podicherti R."/>
            <person name="Tsui H.-C.T."/>
            <person name="Winkler M.E."/>
        </authorList>
    </citation>
    <scope>NUCLEOTIDE SEQUENCE</scope>
</reference>
<evidence type="ECO:0000256" key="3">
    <source>
        <dbReference type="ARBA" id="ARBA00022827"/>
    </source>
</evidence>
<dbReference type="Gene3D" id="3.50.50.60">
    <property type="entry name" value="FAD/NAD(P)-binding domain"/>
    <property type="match status" value="1"/>
</dbReference>
<dbReference type="Pfam" id="PF01134">
    <property type="entry name" value="GIDA"/>
    <property type="match status" value="1"/>
</dbReference>
<dbReference type="PANTHER" id="PTHR11806:SF0">
    <property type="entry name" value="PROTEIN MTO1 HOMOLOG, MITOCHONDRIAL"/>
    <property type="match status" value="1"/>
</dbReference>
<dbReference type="GO" id="GO:0030488">
    <property type="term" value="P:tRNA methylation"/>
    <property type="evidence" value="ECO:0007669"/>
    <property type="project" value="TreeGrafter"/>
</dbReference>
<keyword evidence="2" id="KW-0285">Flavoprotein</keyword>
<organism evidence="5">
    <name type="scientific">marine metagenome</name>
    <dbReference type="NCBI Taxonomy" id="408172"/>
    <lineage>
        <taxon>unclassified sequences</taxon>
        <taxon>metagenomes</taxon>
        <taxon>ecological metagenomes</taxon>
    </lineage>
</organism>
<evidence type="ECO:0000256" key="1">
    <source>
        <dbReference type="ARBA" id="ARBA00001974"/>
    </source>
</evidence>
<evidence type="ECO:0000313" key="5">
    <source>
        <dbReference type="EMBL" id="SVC10179.1"/>
    </source>
</evidence>
<evidence type="ECO:0000259" key="4">
    <source>
        <dbReference type="Pfam" id="PF01134"/>
    </source>
</evidence>
<sequence length="254" mass="27379">MKHKKCWDVIVVGGGHAGIEGALLSSFLGASVLIITMDRSALGRMSCNPAIGGLAKGQIVREIDVLGGSMARFADSAGIQFKVLNKTKGRAVWSPRAQVDKRVYENIVLRTVSKSRVSVFSGEVVSIDVDGHRVSGVVLRSGELIKTKTVIITSGTFLSGVIHVGERKILAGRMGEERSEGLTESLTSLGFRSGRLKTGTPPRLNKCSIDWKKTSLAYGDENPVPFSYFSGEFTPPNEPCHTIKTNPNVHNIID</sequence>
<feature type="domain" description="MnmG N-terminal" evidence="4">
    <location>
        <begin position="8"/>
        <end position="253"/>
    </location>
</feature>
<dbReference type="EMBL" id="UINC01073639">
    <property type="protein sequence ID" value="SVC10179.1"/>
    <property type="molecule type" value="Genomic_DNA"/>
</dbReference>
<dbReference type="InterPro" id="IPR002218">
    <property type="entry name" value="MnmG-rel"/>
</dbReference>